<dbReference type="InterPro" id="IPR015424">
    <property type="entry name" value="PyrdxlP-dep_Trfase"/>
</dbReference>
<feature type="domain" description="Aminotransferase class I/classII large" evidence="6">
    <location>
        <begin position="32"/>
        <end position="392"/>
    </location>
</feature>
<organism evidence="7 8">
    <name type="scientific">Thermoproteota archaeon</name>
    <dbReference type="NCBI Taxonomy" id="2056631"/>
    <lineage>
        <taxon>Archaea</taxon>
        <taxon>Thermoproteota</taxon>
    </lineage>
</organism>
<comment type="cofactor">
    <cofactor evidence="1 5">
        <name>pyridoxal 5'-phosphate</name>
        <dbReference type="ChEBI" id="CHEBI:597326"/>
    </cofactor>
</comment>
<dbReference type="PANTHER" id="PTHR43488:SF2">
    <property type="entry name" value="GLUTAMATE-PYRUVATE AMINOTRANSFERASE ALAA"/>
    <property type="match status" value="1"/>
</dbReference>
<dbReference type="Gene3D" id="3.40.640.10">
    <property type="entry name" value="Type I PLP-dependent aspartate aminotransferase-like (Major domain)"/>
    <property type="match status" value="1"/>
</dbReference>
<protein>
    <recommendedName>
        <fullName evidence="5">Aminotransferase</fullName>
        <ecNumber evidence="5">2.6.1.-</ecNumber>
    </recommendedName>
</protein>
<gene>
    <name evidence="7" type="ORF">DRJ21_01345</name>
</gene>
<dbReference type="InterPro" id="IPR015422">
    <property type="entry name" value="PyrdxlP-dep_Trfase_small"/>
</dbReference>
<dbReference type="Gene3D" id="3.90.1150.10">
    <property type="entry name" value="Aspartate Aminotransferase, domain 1"/>
    <property type="match status" value="1"/>
</dbReference>
<evidence type="ECO:0000313" key="7">
    <source>
        <dbReference type="EMBL" id="RLE50830.1"/>
    </source>
</evidence>
<evidence type="ECO:0000313" key="8">
    <source>
        <dbReference type="Proteomes" id="UP000281962"/>
    </source>
</evidence>
<dbReference type="Pfam" id="PF00155">
    <property type="entry name" value="Aminotran_1_2"/>
    <property type="match status" value="1"/>
</dbReference>
<evidence type="ECO:0000259" key="6">
    <source>
        <dbReference type="Pfam" id="PF00155"/>
    </source>
</evidence>
<dbReference type="PROSITE" id="PS00105">
    <property type="entry name" value="AA_TRANSFER_CLASS_1"/>
    <property type="match status" value="1"/>
</dbReference>
<dbReference type="CDD" id="cd00609">
    <property type="entry name" value="AAT_like"/>
    <property type="match status" value="1"/>
</dbReference>
<dbReference type="GO" id="GO:0030170">
    <property type="term" value="F:pyridoxal phosphate binding"/>
    <property type="evidence" value="ECO:0007669"/>
    <property type="project" value="InterPro"/>
</dbReference>
<dbReference type="EC" id="2.6.1.-" evidence="5"/>
<dbReference type="SUPFAM" id="SSF53383">
    <property type="entry name" value="PLP-dependent transferases"/>
    <property type="match status" value="1"/>
</dbReference>
<accession>A0A497EVS2</accession>
<dbReference type="EMBL" id="QMQY01000043">
    <property type="protein sequence ID" value="RLE50830.1"/>
    <property type="molecule type" value="Genomic_DNA"/>
</dbReference>
<evidence type="ECO:0000256" key="3">
    <source>
        <dbReference type="ARBA" id="ARBA00022679"/>
    </source>
</evidence>
<dbReference type="InterPro" id="IPR004839">
    <property type="entry name" value="Aminotransferase_I/II_large"/>
</dbReference>
<dbReference type="GO" id="GO:0006520">
    <property type="term" value="P:amino acid metabolic process"/>
    <property type="evidence" value="ECO:0007669"/>
    <property type="project" value="InterPro"/>
</dbReference>
<keyword evidence="3 5" id="KW-0808">Transferase</keyword>
<reference evidence="7 8" key="1">
    <citation type="submission" date="2018-06" db="EMBL/GenBank/DDBJ databases">
        <title>Extensive metabolic versatility and redundancy in microbially diverse, dynamic hydrothermal sediments.</title>
        <authorList>
            <person name="Dombrowski N."/>
            <person name="Teske A."/>
            <person name="Baker B.J."/>
        </authorList>
    </citation>
    <scope>NUCLEOTIDE SEQUENCE [LARGE SCALE GENOMIC DNA]</scope>
    <source>
        <strain evidence="7">B30_G17</strain>
    </source>
</reference>
<dbReference type="GO" id="GO:0008483">
    <property type="term" value="F:transaminase activity"/>
    <property type="evidence" value="ECO:0007669"/>
    <property type="project" value="UniProtKB-KW"/>
</dbReference>
<evidence type="ECO:0000256" key="4">
    <source>
        <dbReference type="ARBA" id="ARBA00022898"/>
    </source>
</evidence>
<proteinExistence type="inferred from homology"/>
<dbReference type="Proteomes" id="UP000281962">
    <property type="component" value="Unassembled WGS sequence"/>
</dbReference>
<dbReference type="InterPro" id="IPR005958">
    <property type="entry name" value="TyrNic_aminoTrfase"/>
</dbReference>
<evidence type="ECO:0000256" key="2">
    <source>
        <dbReference type="ARBA" id="ARBA00022576"/>
    </source>
</evidence>
<dbReference type="PANTHER" id="PTHR43488">
    <property type="entry name" value="GLUTAMATE-PYRUVATE AMINOTRANSFERASE ALAA"/>
    <property type="match status" value="1"/>
</dbReference>
<comment type="similarity">
    <text evidence="5">Belongs to the class-I pyridoxal-phosphate-dependent aminotransferase family.</text>
</comment>
<keyword evidence="4" id="KW-0663">Pyridoxal phosphate</keyword>
<comment type="caution">
    <text evidence="7">The sequence shown here is derived from an EMBL/GenBank/DDBJ whole genome shotgun (WGS) entry which is preliminary data.</text>
</comment>
<dbReference type="InterPro" id="IPR004838">
    <property type="entry name" value="NHTrfase_class1_PyrdxlP-BS"/>
</dbReference>
<dbReference type="InterPro" id="IPR015421">
    <property type="entry name" value="PyrdxlP-dep_Trfase_major"/>
</dbReference>
<dbReference type="InterPro" id="IPR051926">
    <property type="entry name" value="Ala_Aminotransferase"/>
</dbReference>
<evidence type="ECO:0000256" key="5">
    <source>
        <dbReference type="RuleBase" id="RU000481"/>
    </source>
</evidence>
<dbReference type="AlphaFoldDB" id="A0A497EVS2"/>
<dbReference type="NCBIfam" id="NF006230">
    <property type="entry name" value="PRK08363.1"/>
    <property type="match status" value="1"/>
</dbReference>
<keyword evidence="2 5" id="KW-0032">Aminotransferase</keyword>
<sequence>MTFKLSDRLKPLKYAIRDLIPYAEEVERRGEKVIRLNIGDPLKFDFDTPKHIREALCEAVNDRWNFYSSSEGDAELREAIAEKERKYNGVYIDPNHVVVTAGVSEAINFISASFIDPGDEALIPGPAYAPYVNFIQAYNGKVVHYKTLEENGWQPDLDDLRSKISDRARFILIINPNNPTGAIYSERTVKEILDIAAEHDLIVISDEIYDRINYDEVEFKSTAAITKDVPVIGLNGFSKVYLMTGWRLGYIYVKDPTGKYVDKIIGHLNKLARARLCACTPVMRAGIAALRGPQDHVKEMVSKLKERRDYSCKRINEIPGMNVVKPKGAFYLFPKIEIEGKFKSDRDFALKLLNEEKVLVVHGSGFGFGGENHFRSIFLPPIEVLEEAFNRIERFCKKYLA</sequence>
<evidence type="ECO:0000256" key="1">
    <source>
        <dbReference type="ARBA" id="ARBA00001933"/>
    </source>
</evidence>
<name>A0A497EVS2_9CREN</name>
<dbReference type="PIRSF" id="PIRSF000517">
    <property type="entry name" value="Tyr_transaminase"/>
    <property type="match status" value="1"/>
</dbReference>